<dbReference type="InterPro" id="IPR023346">
    <property type="entry name" value="Lysozyme-like_dom_sf"/>
</dbReference>
<dbReference type="Gene3D" id="1.10.530.10">
    <property type="match status" value="1"/>
</dbReference>
<accession>A0A0F9M2B3</accession>
<dbReference type="CDD" id="cd00254">
    <property type="entry name" value="LT-like"/>
    <property type="match status" value="1"/>
</dbReference>
<dbReference type="Pfam" id="PF01464">
    <property type="entry name" value="SLT"/>
    <property type="match status" value="1"/>
</dbReference>
<proteinExistence type="predicted"/>
<feature type="domain" description="Transglycosylase SLT" evidence="1">
    <location>
        <begin position="19"/>
        <end position="83"/>
    </location>
</feature>
<evidence type="ECO:0000259" key="1">
    <source>
        <dbReference type="Pfam" id="PF01464"/>
    </source>
</evidence>
<reference evidence="2" key="1">
    <citation type="journal article" date="2015" name="Nature">
        <title>Complex archaea that bridge the gap between prokaryotes and eukaryotes.</title>
        <authorList>
            <person name="Spang A."/>
            <person name="Saw J.H."/>
            <person name="Jorgensen S.L."/>
            <person name="Zaremba-Niedzwiedzka K."/>
            <person name="Martijn J."/>
            <person name="Lind A.E."/>
            <person name="van Eijk R."/>
            <person name="Schleper C."/>
            <person name="Guy L."/>
            <person name="Ettema T.J."/>
        </authorList>
    </citation>
    <scope>NUCLEOTIDE SEQUENCE</scope>
</reference>
<organism evidence="2">
    <name type="scientific">marine sediment metagenome</name>
    <dbReference type="NCBI Taxonomy" id="412755"/>
    <lineage>
        <taxon>unclassified sequences</taxon>
        <taxon>metagenomes</taxon>
        <taxon>ecological metagenomes</taxon>
    </lineage>
</organism>
<comment type="caution">
    <text evidence="2">The sequence shown here is derived from an EMBL/GenBank/DDBJ whole genome shotgun (WGS) entry which is preliminary data.</text>
</comment>
<dbReference type="InterPro" id="IPR008258">
    <property type="entry name" value="Transglycosylase_SLT_dom_1"/>
</dbReference>
<sequence>MALGGTVSYTALGEIVAGYDWPTNEAFQVVDCESRWNPLAVSWAGSRGLMQLMPVHAWRFAARGWDYWTDVFVPERNVAIGYELWLEQGWIPWDCY</sequence>
<dbReference type="AlphaFoldDB" id="A0A0F9M2B3"/>
<protein>
    <recommendedName>
        <fullName evidence="1">Transglycosylase SLT domain-containing protein</fullName>
    </recommendedName>
</protein>
<evidence type="ECO:0000313" key="2">
    <source>
        <dbReference type="EMBL" id="KKM63397.1"/>
    </source>
</evidence>
<name>A0A0F9M2B3_9ZZZZ</name>
<dbReference type="EMBL" id="LAZR01011105">
    <property type="protein sequence ID" value="KKM63397.1"/>
    <property type="molecule type" value="Genomic_DNA"/>
</dbReference>
<dbReference type="SUPFAM" id="SSF53955">
    <property type="entry name" value="Lysozyme-like"/>
    <property type="match status" value="1"/>
</dbReference>
<gene>
    <name evidence="2" type="ORF">LCGC14_1511850</name>
</gene>